<evidence type="ECO:0000313" key="1">
    <source>
        <dbReference type="EMBL" id="SBQ89630.1"/>
    </source>
</evidence>
<reference evidence="1" key="1">
    <citation type="submission" date="2016-05" db="EMBL/GenBank/DDBJ databases">
        <authorList>
            <person name="Lavstsen T."/>
            <person name="Jespersen J.S."/>
        </authorList>
    </citation>
    <scope>NUCLEOTIDE SEQUENCE</scope>
    <source>
        <tissue evidence="1">Brain</tissue>
    </source>
</reference>
<sequence length="63" mass="7293">RKHLGVNKQEFINKTADVFPKRVCESRVDLQSCDVIGRSCTDNGRQDQELNSPDLNYLYVYSE</sequence>
<gene>
    <name evidence="1" type="primary">Nfu_g_1_019272</name>
</gene>
<proteinExistence type="predicted"/>
<feature type="non-terminal residue" evidence="1">
    <location>
        <position position="63"/>
    </location>
</feature>
<accession>A0A1A8HZF2</accession>
<protein>
    <submittedName>
        <fullName evidence="1">Uncharacterized protein</fullName>
    </submittedName>
</protein>
<name>A0A1A8HZF2_NOTKU</name>
<dbReference type="AlphaFoldDB" id="A0A1A8HZF2"/>
<dbReference type="EMBL" id="HAED01003642">
    <property type="protein sequence ID" value="SBQ89630.1"/>
    <property type="molecule type" value="Transcribed_RNA"/>
</dbReference>
<reference evidence="1" key="2">
    <citation type="submission" date="2016-06" db="EMBL/GenBank/DDBJ databases">
        <title>The genome of a short-lived fish provides insights into sex chromosome evolution and the genetic control of aging.</title>
        <authorList>
            <person name="Reichwald K."/>
            <person name="Felder M."/>
            <person name="Petzold A."/>
            <person name="Koch P."/>
            <person name="Groth M."/>
            <person name="Platzer M."/>
        </authorList>
    </citation>
    <scope>NUCLEOTIDE SEQUENCE</scope>
    <source>
        <tissue evidence="1">Brain</tissue>
    </source>
</reference>
<organism evidence="1">
    <name type="scientific">Nothobranchius kuhntae</name>
    <name type="common">Beira killifish</name>
    <dbReference type="NCBI Taxonomy" id="321403"/>
    <lineage>
        <taxon>Eukaryota</taxon>
        <taxon>Metazoa</taxon>
        <taxon>Chordata</taxon>
        <taxon>Craniata</taxon>
        <taxon>Vertebrata</taxon>
        <taxon>Euteleostomi</taxon>
        <taxon>Actinopterygii</taxon>
        <taxon>Neopterygii</taxon>
        <taxon>Teleostei</taxon>
        <taxon>Neoteleostei</taxon>
        <taxon>Acanthomorphata</taxon>
        <taxon>Ovalentaria</taxon>
        <taxon>Atherinomorphae</taxon>
        <taxon>Cyprinodontiformes</taxon>
        <taxon>Nothobranchiidae</taxon>
        <taxon>Nothobranchius</taxon>
    </lineage>
</organism>
<feature type="non-terminal residue" evidence="1">
    <location>
        <position position="1"/>
    </location>
</feature>